<protein>
    <recommendedName>
        <fullName evidence="3">Ubiquitin thioesterase OTU</fullName>
        <ecNumber evidence="3">3.4.19.12</ecNumber>
    </recommendedName>
</protein>
<dbReference type="GO" id="GO:0005737">
    <property type="term" value="C:cytoplasm"/>
    <property type="evidence" value="ECO:0007669"/>
    <property type="project" value="UniProtKB-SubCell"/>
</dbReference>
<keyword evidence="3" id="KW-0645">Protease</keyword>
<comment type="catalytic activity">
    <reaction evidence="1 3">
        <text>Thiol-dependent hydrolysis of ester, thioester, amide, peptide and isopeptide bonds formed by the C-terminal Gly of ubiquitin (a 76-residue protein attached to proteins as an intracellular targeting signal).</text>
        <dbReference type="EC" id="3.4.19.12"/>
    </reaction>
</comment>
<evidence type="ECO:0000256" key="1">
    <source>
        <dbReference type="ARBA" id="ARBA00000707"/>
    </source>
</evidence>
<dbReference type="GO" id="GO:0004843">
    <property type="term" value="F:cysteine-type deubiquitinase activity"/>
    <property type="evidence" value="ECO:0007669"/>
    <property type="project" value="UniProtKB-UniRule"/>
</dbReference>
<evidence type="ECO:0000313" key="5">
    <source>
        <dbReference type="EMBL" id="CAL4930288.1"/>
    </source>
</evidence>
<keyword evidence="3" id="KW-0833">Ubl conjugation pathway</keyword>
<dbReference type="InterPro" id="IPR038765">
    <property type="entry name" value="Papain-like_cys_pep_sf"/>
</dbReference>
<keyword evidence="3" id="KW-0963">Cytoplasm</keyword>
<comment type="subcellular location">
    <subcellularLocation>
        <location evidence="3">Cytoplasm</location>
    </subcellularLocation>
</comment>
<dbReference type="SUPFAM" id="SSF54001">
    <property type="entry name" value="Cysteine proteinases"/>
    <property type="match status" value="1"/>
</dbReference>
<keyword evidence="6" id="KW-1185">Reference proteome</keyword>
<keyword evidence="2 3" id="KW-0378">Hydrolase</keyword>
<evidence type="ECO:0000259" key="4">
    <source>
        <dbReference type="PROSITE" id="PS50802"/>
    </source>
</evidence>
<dbReference type="AlphaFoldDB" id="A0ABC8XSU1"/>
<dbReference type="Pfam" id="PF02338">
    <property type="entry name" value="OTU"/>
    <property type="match status" value="1"/>
</dbReference>
<dbReference type="PROSITE" id="PS50802">
    <property type="entry name" value="OTU"/>
    <property type="match status" value="1"/>
</dbReference>
<dbReference type="EC" id="3.4.19.12" evidence="3"/>
<dbReference type="InterPro" id="IPR003323">
    <property type="entry name" value="OTU_dom"/>
</dbReference>
<dbReference type="FunFam" id="3.90.70.80:FF:000019">
    <property type="entry name" value="Cysteine proteinases superfamily protein"/>
    <property type="match status" value="1"/>
</dbReference>
<sequence>MAAAARPSNATLLARLREGTAKFELLEDSSPAPAPAWPGLHCFARIAPSLRGGWSAALNKVEHYGVQRVTGDGRCMFRALAKGMAKNKGIPLTPREEVKDADDLRMAVKEIICDSETERQKYEEAVIAITVEQSLRHYCQRIRRPDFWGGESEFLVLSRLCRQPIIIYIPEREYHGRGNGFIPIAEYGLEFTKKSKNWKKKAPRFVRWRVKFLTGWWPAGYWIMDRLSELWLRGSTIGHWICLSELCSSCCICKHG</sequence>
<feature type="domain" description="OTU" evidence="4">
    <location>
        <begin position="64"/>
        <end position="187"/>
    </location>
</feature>
<evidence type="ECO:0000256" key="2">
    <source>
        <dbReference type="ARBA" id="ARBA00022801"/>
    </source>
</evidence>
<accession>A0ABC8XSU1</accession>
<dbReference type="Gene3D" id="3.90.70.80">
    <property type="match status" value="1"/>
</dbReference>
<evidence type="ECO:0000313" key="6">
    <source>
        <dbReference type="Proteomes" id="UP001497457"/>
    </source>
</evidence>
<evidence type="ECO:0000256" key="3">
    <source>
        <dbReference type="RuleBase" id="RU367104"/>
    </source>
</evidence>
<gene>
    <name evidence="5" type="ORF">URODEC1_LOCUS26336</name>
</gene>
<comment type="function">
    <text evidence="3">Hydrolase that can remove conjugated ubiquitin from proteins and may therefore play an important regulatory role at the level of protein turnover by preventing degradation.</text>
</comment>
<name>A0ABC8XSU1_9POAL</name>
<organism evidence="5 6">
    <name type="scientific">Urochloa decumbens</name>
    <dbReference type="NCBI Taxonomy" id="240449"/>
    <lineage>
        <taxon>Eukaryota</taxon>
        <taxon>Viridiplantae</taxon>
        <taxon>Streptophyta</taxon>
        <taxon>Embryophyta</taxon>
        <taxon>Tracheophyta</taxon>
        <taxon>Spermatophyta</taxon>
        <taxon>Magnoliopsida</taxon>
        <taxon>Liliopsida</taxon>
        <taxon>Poales</taxon>
        <taxon>Poaceae</taxon>
        <taxon>PACMAD clade</taxon>
        <taxon>Panicoideae</taxon>
        <taxon>Panicodae</taxon>
        <taxon>Paniceae</taxon>
        <taxon>Melinidinae</taxon>
        <taxon>Urochloa</taxon>
    </lineage>
</organism>
<dbReference type="EMBL" id="OZ075125">
    <property type="protein sequence ID" value="CAL4930288.1"/>
    <property type="molecule type" value="Genomic_DNA"/>
</dbReference>
<dbReference type="PANTHER" id="PTHR13312">
    <property type="entry name" value="HIV-INDUCED PROTEIN-7-LIKE PROTEASE"/>
    <property type="match status" value="1"/>
</dbReference>
<reference evidence="5" key="1">
    <citation type="submission" date="2024-10" db="EMBL/GenBank/DDBJ databases">
        <authorList>
            <person name="Ryan C."/>
        </authorList>
    </citation>
    <scope>NUCLEOTIDE SEQUENCE [LARGE SCALE GENOMIC DNA]</scope>
</reference>
<dbReference type="PANTHER" id="PTHR13312:SF3">
    <property type="entry name" value="OVARIAN TUMOR DOMAIN-CONTAINING DEUBIQUITINATING ENZYME 3"/>
    <property type="match status" value="1"/>
</dbReference>
<dbReference type="Proteomes" id="UP001497457">
    <property type="component" value="Chromosome 15b"/>
</dbReference>
<keyword evidence="3" id="KW-0788">Thiol protease</keyword>
<proteinExistence type="predicted"/>